<feature type="domain" description="N-acetyltransferase" evidence="1">
    <location>
        <begin position="9"/>
        <end position="140"/>
    </location>
</feature>
<dbReference type="CDD" id="cd04301">
    <property type="entry name" value="NAT_SF"/>
    <property type="match status" value="1"/>
</dbReference>
<evidence type="ECO:0000313" key="3">
    <source>
        <dbReference type="Proteomes" id="UP001597561"/>
    </source>
</evidence>
<protein>
    <submittedName>
        <fullName evidence="2">GNAT family N-acetyltransferase</fullName>
        <ecNumber evidence="2">2.3.-.-</ecNumber>
    </submittedName>
</protein>
<dbReference type="PROSITE" id="PS51186">
    <property type="entry name" value="GNAT"/>
    <property type="match status" value="1"/>
</dbReference>
<dbReference type="PANTHER" id="PTHR43233">
    <property type="entry name" value="FAMILY N-ACETYLTRANSFERASE, PUTATIVE (AFU_ORTHOLOGUE AFUA_6G03350)-RELATED"/>
    <property type="match status" value="1"/>
</dbReference>
<dbReference type="PANTHER" id="PTHR43233:SF1">
    <property type="entry name" value="FAMILY N-ACETYLTRANSFERASE, PUTATIVE (AFU_ORTHOLOGUE AFUA_6G03350)-RELATED"/>
    <property type="match status" value="1"/>
</dbReference>
<dbReference type="EC" id="2.3.-.-" evidence="2"/>
<keyword evidence="2" id="KW-0808">Transferase</keyword>
<dbReference type="Pfam" id="PF13508">
    <property type="entry name" value="Acetyltransf_7"/>
    <property type="match status" value="1"/>
</dbReference>
<dbReference type="InterPro" id="IPR000182">
    <property type="entry name" value="GNAT_dom"/>
</dbReference>
<comment type="caution">
    <text evidence="2">The sequence shown here is derived from an EMBL/GenBank/DDBJ whole genome shotgun (WGS) entry which is preliminary data.</text>
</comment>
<dbReference type="EMBL" id="JBHUPG010000019">
    <property type="protein sequence ID" value="MFD2912215.1"/>
    <property type="molecule type" value="Genomic_DNA"/>
</dbReference>
<dbReference type="SUPFAM" id="SSF55729">
    <property type="entry name" value="Acyl-CoA N-acyltransferases (Nat)"/>
    <property type="match status" value="1"/>
</dbReference>
<dbReference type="Gene3D" id="3.40.630.30">
    <property type="match status" value="1"/>
</dbReference>
<dbReference type="Proteomes" id="UP001597561">
    <property type="component" value="Unassembled WGS sequence"/>
</dbReference>
<name>A0ABW5ZIP0_9BACL</name>
<keyword evidence="3" id="KW-1185">Reference proteome</keyword>
<sequence>MEWSKQSYSVSDDVTLMNTDRIYQLLLNTYWASNRTKKEIEKSMNHSMSFGLYDEGKQIGFARVVTDYTVFSWIMDVVVDPDYRGKGLGKWLMDCILDHPDIKYTAFALATSDAQNFYRKFNFRKNECMTRPVSKKDETI</sequence>
<reference evidence="3" key="1">
    <citation type="journal article" date="2019" name="Int. J. Syst. Evol. Microbiol.">
        <title>The Global Catalogue of Microorganisms (GCM) 10K type strain sequencing project: providing services to taxonomists for standard genome sequencing and annotation.</title>
        <authorList>
            <consortium name="The Broad Institute Genomics Platform"/>
            <consortium name="The Broad Institute Genome Sequencing Center for Infectious Disease"/>
            <person name="Wu L."/>
            <person name="Ma J."/>
        </authorList>
    </citation>
    <scope>NUCLEOTIDE SEQUENCE [LARGE SCALE GENOMIC DNA]</scope>
    <source>
        <strain evidence="3">KCTC 13528</strain>
    </source>
</reference>
<organism evidence="2 3">
    <name type="scientific">Jeotgalibacillus terrae</name>
    <dbReference type="NCBI Taxonomy" id="587735"/>
    <lineage>
        <taxon>Bacteria</taxon>
        <taxon>Bacillati</taxon>
        <taxon>Bacillota</taxon>
        <taxon>Bacilli</taxon>
        <taxon>Bacillales</taxon>
        <taxon>Caryophanaceae</taxon>
        <taxon>Jeotgalibacillus</taxon>
    </lineage>
</organism>
<dbReference type="RefSeq" id="WP_204728780.1">
    <property type="nucleotide sequence ID" value="NZ_JAFBDK010000005.1"/>
</dbReference>
<evidence type="ECO:0000259" key="1">
    <source>
        <dbReference type="PROSITE" id="PS51186"/>
    </source>
</evidence>
<dbReference type="InterPro" id="IPR053144">
    <property type="entry name" value="Acetyltransferase_Butenolide"/>
</dbReference>
<dbReference type="InterPro" id="IPR016181">
    <property type="entry name" value="Acyl_CoA_acyltransferase"/>
</dbReference>
<keyword evidence="2" id="KW-0012">Acyltransferase</keyword>
<proteinExistence type="predicted"/>
<gene>
    <name evidence="2" type="ORF">ACFS5P_10040</name>
</gene>
<accession>A0ABW5ZIP0</accession>
<dbReference type="GO" id="GO:0016746">
    <property type="term" value="F:acyltransferase activity"/>
    <property type="evidence" value="ECO:0007669"/>
    <property type="project" value="UniProtKB-KW"/>
</dbReference>
<evidence type="ECO:0000313" key="2">
    <source>
        <dbReference type="EMBL" id="MFD2912215.1"/>
    </source>
</evidence>